<accession>A0ABW8RWE3</accession>
<evidence type="ECO:0000313" key="2">
    <source>
        <dbReference type="EMBL" id="MFL0162045.1"/>
    </source>
</evidence>
<dbReference type="Pfam" id="PF00248">
    <property type="entry name" value="Aldo_ket_red"/>
    <property type="match status" value="1"/>
</dbReference>
<name>A0ABW8RWE3_9BACT</name>
<organism evidence="2 3">
    <name type="scientific">Aquirufa salirivi</name>
    <dbReference type="NCBI Taxonomy" id="3104729"/>
    <lineage>
        <taxon>Bacteria</taxon>
        <taxon>Pseudomonadati</taxon>
        <taxon>Bacteroidota</taxon>
        <taxon>Cytophagia</taxon>
        <taxon>Cytophagales</taxon>
        <taxon>Flectobacillaceae</taxon>
        <taxon>Aquirufa</taxon>
    </lineage>
</organism>
<proteinExistence type="predicted"/>
<evidence type="ECO:0000259" key="1">
    <source>
        <dbReference type="Pfam" id="PF00248"/>
    </source>
</evidence>
<dbReference type="SUPFAM" id="SSF51430">
    <property type="entry name" value="NAD(P)-linked oxidoreductase"/>
    <property type="match status" value="1"/>
</dbReference>
<dbReference type="Proteomes" id="UP001623558">
    <property type="component" value="Unassembled WGS sequence"/>
</dbReference>
<dbReference type="PRINTS" id="PR00069">
    <property type="entry name" value="ALDKETRDTASE"/>
</dbReference>
<dbReference type="InterPro" id="IPR023210">
    <property type="entry name" value="NADP_OxRdtase_dom"/>
</dbReference>
<keyword evidence="3" id="KW-1185">Reference proteome</keyword>
<gene>
    <name evidence="2" type="ORF">U0R11_06545</name>
</gene>
<dbReference type="CDD" id="cd19097">
    <property type="entry name" value="AKR_unchar"/>
    <property type="match status" value="1"/>
</dbReference>
<comment type="caution">
    <text evidence="2">The sequence shown here is derived from an EMBL/GenBank/DDBJ whole genome shotgun (WGS) entry which is preliminary data.</text>
</comment>
<dbReference type="RefSeq" id="WP_406750736.1">
    <property type="nucleotide sequence ID" value="NZ_JBEWZH010000004.1"/>
</dbReference>
<dbReference type="EMBL" id="JBEWZH010000004">
    <property type="protein sequence ID" value="MFL0162045.1"/>
    <property type="molecule type" value="Genomic_DNA"/>
</dbReference>
<sequence>MENVLGKICLGTAQFGSSYGLTNKSDELSIPQIHEILNLAKNNGINFIDTAPSYGDAEEKLGNLKLKDWNVVTKVKTGKNILINDSFSESVFESLTRLKIDKLYGVLIHNPKLFFDPQIGRLLDQLSDLKEKGLITKIGVSVYDSKEVDFILANFNVDLVQVPFNIIDGRLLVDNTLEKLKKRNIEIHARSVYLQGLLLMNIKEQIQLFGNWETIWKGLSTFCIENKITPLQVCLQYVLQNPLIDRVILGIDNYVQLEETIKSAVGNVIDIPKELVSLDENLCNPLNWEMYAHLRFS</sequence>
<dbReference type="InterPro" id="IPR053135">
    <property type="entry name" value="AKR2_Oxidoreductase"/>
</dbReference>
<protein>
    <submittedName>
        <fullName evidence="2">Aldo/keto reductase</fullName>
    </submittedName>
</protein>
<evidence type="ECO:0000313" key="3">
    <source>
        <dbReference type="Proteomes" id="UP001623558"/>
    </source>
</evidence>
<dbReference type="PANTHER" id="PTHR43312">
    <property type="entry name" value="D-THREO-ALDOSE 1-DEHYDROGENASE"/>
    <property type="match status" value="1"/>
</dbReference>
<reference evidence="2 3" key="1">
    <citation type="submission" date="2024-07" db="EMBL/GenBank/DDBJ databases">
        <authorList>
            <person name="Pitt A."/>
            <person name="Hahn M.W."/>
        </authorList>
    </citation>
    <scope>NUCLEOTIDE SEQUENCE [LARGE SCALE GENOMIC DNA]</scope>
    <source>
        <strain evidence="2 3">1-SAACH-A3</strain>
    </source>
</reference>
<dbReference type="InterPro" id="IPR036812">
    <property type="entry name" value="NAD(P)_OxRdtase_dom_sf"/>
</dbReference>
<dbReference type="PANTHER" id="PTHR43312:SF1">
    <property type="entry name" value="NADP-DEPENDENT OXIDOREDUCTASE DOMAIN-CONTAINING PROTEIN"/>
    <property type="match status" value="1"/>
</dbReference>
<dbReference type="Gene3D" id="3.20.20.100">
    <property type="entry name" value="NADP-dependent oxidoreductase domain"/>
    <property type="match status" value="1"/>
</dbReference>
<feature type="domain" description="NADP-dependent oxidoreductase" evidence="1">
    <location>
        <begin position="7"/>
        <end position="264"/>
    </location>
</feature>
<dbReference type="InterPro" id="IPR020471">
    <property type="entry name" value="AKR"/>
</dbReference>